<dbReference type="OrthoDB" id="28748at2759"/>
<evidence type="ECO:0000256" key="4">
    <source>
        <dbReference type="ARBA" id="ARBA00022502"/>
    </source>
</evidence>
<evidence type="ECO:0000256" key="7">
    <source>
        <dbReference type="ARBA" id="ARBA00022989"/>
    </source>
</evidence>
<comment type="pathway">
    <text evidence="2">Glycolipid biosynthesis; glycosylphosphatidylinositol-anchor biosynthesis.</text>
</comment>
<evidence type="ECO:0000256" key="10">
    <source>
        <dbReference type="SAM" id="Phobius"/>
    </source>
</evidence>
<dbReference type="GO" id="GO:0005637">
    <property type="term" value="C:nuclear inner membrane"/>
    <property type="evidence" value="ECO:0007669"/>
    <property type="project" value="EnsemblFungi"/>
</dbReference>
<keyword evidence="12" id="KW-1185">Reference proteome</keyword>
<gene>
    <name evidence="11" type="ORF">WICANDRAFT_79347</name>
</gene>
<feature type="transmembrane region" description="Helical" evidence="10">
    <location>
        <begin position="29"/>
        <end position="47"/>
    </location>
</feature>
<dbReference type="RefSeq" id="XP_019038007.1">
    <property type="nucleotide sequence ID" value="XM_019184876.1"/>
</dbReference>
<dbReference type="STRING" id="683960.A0A1E3P0K6"/>
<dbReference type="PANTHER" id="PTHR21072">
    <property type="entry name" value="GPI TRANSAMIDASE COMPONENT PIG-S"/>
    <property type="match status" value="1"/>
</dbReference>
<evidence type="ECO:0000256" key="9">
    <source>
        <dbReference type="ARBA" id="ARBA00023180"/>
    </source>
</evidence>
<keyword evidence="6" id="KW-0256">Endoplasmic reticulum</keyword>
<dbReference type="Pfam" id="PF10510">
    <property type="entry name" value="PIG-S"/>
    <property type="match status" value="1"/>
</dbReference>
<keyword evidence="5 10" id="KW-0812">Transmembrane</keyword>
<evidence type="ECO:0000256" key="2">
    <source>
        <dbReference type="ARBA" id="ARBA00004687"/>
    </source>
</evidence>
<keyword evidence="8 10" id="KW-0472">Membrane</keyword>
<feature type="transmembrane region" description="Helical" evidence="10">
    <location>
        <begin position="468"/>
        <end position="491"/>
    </location>
</feature>
<dbReference type="GO" id="GO:0006506">
    <property type="term" value="P:GPI anchor biosynthetic process"/>
    <property type="evidence" value="ECO:0007669"/>
    <property type="project" value="UniProtKB-UniPathway"/>
</dbReference>
<comment type="subcellular location">
    <subcellularLocation>
        <location evidence="1">Endoplasmic reticulum membrane</location>
        <topology evidence="1">Multi-pass membrane protein</topology>
    </subcellularLocation>
</comment>
<evidence type="ECO:0000256" key="8">
    <source>
        <dbReference type="ARBA" id="ARBA00023136"/>
    </source>
</evidence>
<evidence type="ECO:0000256" key="1">
    <source>
        <dbReference type="ARBA" id="ARBA00004477"/>
    </source>
</evidence>
<dbReference type="Proteomes" id="UP000094112">
    <property type="component" value="Unassembled WGS sequence"/>
</dbReference>
<name>A0A1E3P0K6_WICAA</name>
<dbReference type="GeneID" id="30202122"/>
<reference evidence="11 12" key="1">
    <citation type="journal article" date="2016" name="Proc. Natl. Acad. Sci. U.S.A.">
        <title>Comparative genomics of biotechnologically important yeasts.</title>
        <authorList>
            <person name="Riley R."/>
            <person name="Haridas S."/>
            <person name="Wolfe K.H."/>
            <person name="Lopes M.R."/>
            <person name="Hittinger C.T."/>
            <person name="Goeker M."/>
            <person name="Salamov A.A."/>
            <person name="Wisecaver J.H."/>
            <person name="Long T.M."/>
            <person name="Calvey C.H."/>
            <person name="Aerts A.L."/>
            <person name="Barry K.W."/>
            <person name="Choi C."/>
            <person name="Clum A."/>
            <person name="Coughlan A.Y."/>
            <person name="Deshpande S."/>
            <person name="Douglass A.P."/>
            <person name="Hanson S.J."/>
            <person name="Klenk H.-P."/>
            <person name="LaButti K.M."/>
            <person name="Lapidus A."/>
            <person name="Lindquist E.A."/>
            <person name="Lipzen A.M."/>
            <person name="Meier-Kolthoff J.P."/>
            <person name="Ohm R.A."/>
            <person name="Otillar R.P."/>
            <person name="Pangilinan J.L."/>
            <person name="Peng Y."/>
            <person name="Rokas A."/>
            <person name="Rosa C.A."/>
            <person name="Scheuner C."/>
            <person name="Sibirny A.A."/>
            <person name="Slot J.C."/>
            <person name="Stielow J.B."/>
            <person name="Sun H."/>
            <person name="Kurtzman C.P."/>
            <person name="Blackwell M."/>
            <person name="Grigoriev I.V."/>
            <person name="Jeffries T.W."/>
        </authorList>
    </citation>
    <scope>NUCLEOTIDE SEQUENCE [LARGE SCALE GENOMIC DNA]</scope>
    <source>
        <strain evidence="12">ATCC 58044 / CBS 1984 / NCYC 433 / NRRL Y-366-8</strain>
    </source>
</reference>
<dbReference type="GO" id="GO:0042765">
    <property type="term" value="C:GPI-anchor transamidase complex"/>
    <property type="evidence" value="ECO:0007669"/>
    <property type="project" value="EnsemblFungi"/>
</dbReference>
<evidence type="ECO:0000313" key="12">
    <source>
        <dbReference type="Proteomes" id="UP000094112"/>
    </source>
</evidence>
<keyword evidence="7 10" id="KW-1133">Transmembrane helix</keyword>
<proteinExistence type="inferred from homology"/>
<evidence type="ECO:0000256" key="6">
    <source>
        <dbReference type="ARBA" id="ARBA00022824"/>
    </source>
</evidence>
<keyword evidence="4" id="KW-0337">GPI-anchor biosynthesis</keyword>
<sequence length="501" mass="57333">MSEEKVDRKKRVEQIINSEPKQSLSTRQFVVLSILALYLFIGFPLWFKLTEIYRAPLPSKFITTLQNNQNFDLKIQREVFVKITDGLKYPDLAEATQIQIDHELTKYSQDPDERLIVDWNVTIRFDEPGPDDYVLELELGDGEGIAVDPAKRETVLFYTLGSVKSNDLPFFVAQTLLYHIFSSEIESFKAKNQRKDINSITYSPMVHLSFKLLTGDGSPINWRIDKALDEYFQPVIGLFQSYVNFTIDSEIKYFTELNLPNATDTIKLSDLSTIVDFSEWDVSSNMYNYPTLNFVLYYPSKSVSPLNFNFDPSKNAFLIPQWGSIILQPEALEPNTLITEDGLRPVLEKFTSELVNLLGLPKHPKTPLIRVDAVKVHTIVSNLIRATDSLSSLLKLSKSLPNISIPKTVLDNVKKALEARQRAVEKVNIERDFDGALLEANKMLKYSEDAFFDREMVQQNFFPQEHKIAVYLPLLGPLSIVCALGLIRVLMELKRFRSIKA</sequence>
<evidence type="ECO:0000256" key="5">
    <source>
        <dbReference type="ARBA" id="ARBA00022692"/>
    </source>
</evidence>
<dbReference type="PANTHER" id="PTHR21072:SF13">
    <property type="entry name" value="GPI TRANSAMIDASE COMPONENT PIG-S"/>
    <property type="match status" value="1"/>
</dbReference>
<evidence type="ECO:0000256" key="3">
    <source>
        <dbReference type="ARBA" id="ARBA00005316"/>
    </source>
</evidence>
<evidence type="ECO:0008006" key="13">
    <source>
        <dbReference type="Google" id="ProtNLM"/>
    </source>
</evidence>
<evidence type="ECO:0000313" key="11">
    <source>
        <dbReference type="EMBL" id="ODQ58800.1"/>
    </source>
</evidence>
<accession>A0A1E3P0K6</accession>
<comment type="similarity">
    <text evidence="3">Belongs to the PIGS family.</text>
</comment>
<organism evidence="11 12">
    <name type="scientific">Wickerhamomyces anomalus (strain ATCC 58044 / CBS 1984 / NCYC 433 / NRRL Y-366-8)</name>
    <name type="common">Yeast</name>
    <name type="synonym">Hansenula anomala</name>
    <dbReference type="NCBI Taxonomy" id="683960"/>
    <lineage>
        <taxon>Eukaryota</taxon>
        <taxon>Fungi</taxon>
        <taxon>Dikarya</taxon>
        <taxon>Ascomycota</taxon>
        <taxon>Saccharomycotina</taxon>
        <taxon>Saccharomycetes</taxon>
        <taxon>Phaffomycetales</taxon>
        <taxon>Wickerhamomycetaceae</taxon>
        <taxon>Wickerhamomyces</taxon>
    </lineage>
</organism>
<dbReference type="EMBL" id="KV454211">
    <property type="protein sequence ID" value="ODQ58800.1"/>
    <property type="molecule type" value="Genomic_DNA"/>
</dbReference>
<dbReference type="InterPro" id="IPR019540">
    <property type="entry name" value="PtdIno-glycan_biosynth_class_S"/>
</dbReference>
<dbReference type="GO" id="GO:0016255">
    <property type="term" value="P:attachment of GPI anchor to protein"/>
    <property type="evidence" value="ECO:0007669"/>
    <property type="project" value="EnsemblFungi"/>
</dbReference>
<dbReference type="AlphaFoldDB" id="A0A1E3P0K6"/>
<keyword evidence="9" id="KW-0325">Glycoprotein</keyword>
<protein>
    <recommendedName>
        <fullName evidence="13">GPI transamidase component PIG-S</fullName>
    </recommendedName>
</protein>
<dbReference type="UniPathway" id="UPA00196"/>